<evidence type="ECO:0000256" key="1">
    <source>
        <dbReference type="SAM" id="MobiDB-lite"/>
    </source>
</evidence>
<dbReference type="OrthoDB" id="10362954at2759"/>
<evidence type="ECO:0000313" key="2">
    <source>
        <dbReference type="EMBL" id="RSH87278.1"/>
    </source>
</evidence>
<feature type="region of interest" description="Disordered" evidence="1">
    <location>
        <begin position="358"/>
        <end position="397"/>
    </location>
</feature>
<protein>
    <submittedName>
        <fullName evidence="2">Uncharacterized protein</fullName>
    </submittedName>
</protein>
<sequence length="479" mass="52277">MAESTLSPLPSSPPDPTADAYGITVKAPDWSHVRAVEHREATLDQLRQLSILPYGADGLVRSRFMLCGSSNRPLMSHRPGNFAYAIHNGDTGELLAFKVASCVDCLSRSFPCDMDHGKWVNGKAREPVFYLPGKGEDVEPEWFPIPKAKIPPDVHDEDALQVSGRTVEAWANRSQHVETDVDSSAERKDKARKKGKKRKATTVSGSAENSSTPPRTATVIVESVLAQRTPTTQSSPLSSISTPAISGAERVDRSPTAPATNASSVSSTVHLGIGSASGAQVGHAASALMPNRSSHSAPPDSHLEATMPTQQVVGSSSTSSRSPSAIRPDTGTQTSLSVVKNDLERSLRIIGRLEEQAVTDATSKSLHDERLSDLEKQLEESRREANDAKRELEDSKHEIEDAKKVARTSREDLAVAKLSEAEHRRTAEQWQRRHEELTEDFRNKIMELERLKQAHVEVTEQLEKATGKIARFQSLAAED</sequence>
<feature type="compositionally biased region" description="Polar residues" evidence="1">
    <location>
        <begin position="201"/>
        <end position="215"/>
    </location>
</feature>
<gene>
    <name evidence="2" type="ORF">EHS25_003187</name>
</gene>
<name>A0A427Y860_9TREE</name>
<feature type="compositionally biased region" description="Basic and acidic residues" evidence="1">
    <location>
        <begin position="365"/>
        <end position="397"/>
    </location>
</feature>
<keyword evidence="3" id="KW-1185">Reference proteome</keyword>
<organism evidence="2 3">
    <name type="scientific">Saitozyma podzolica</name>
    <dbReference type="NCBI Taxonomy" id="1890683"/>
    <lineage>
        <taxon>Eukaryota</taxon>
        <taxon>Fungi</taxon>
        <taxon>Dikarya</taxon>
        <taxon>Basidiomycota</taxon>
        <taxon>Agaricomycotina</taxon>
        <taxon>Tremellomycetes</taxon>
        <taxon>Tremellales</taxon>
        <taxon>Trimorphomycetaceae</taxon>
        <taxon>Saitozyma</taxon>
    </lineage>
</organism>
<feature type="compositionally biased region" description="Basic residues" evidence="1">
    <location>
        <begin position="190"/>
        <end position="200"/>
    </location>
</feature>
<proteinExistence type="predicted"/>
<feature type="region of interest" description="Disordered" evidence="1">
    <location>
        <begin position="309"/>
        <end position="335"/>
    </location>
</feature>
<feature type="compositionally biased region" description="Basic and acidic residues" evidence="1">
    <location>
        <begin position="175"/>
        <end position="189"/>
    </location>
</feature>
<dbReference type="Proteomes" id="UP000279259">
    <property type="component" value="Unassembled WGS sequence"/>
</dbReference>
<accession>A0A427Y860</accession>
<comment type="caution">
    <text evidence="2">The sequence shown here is derived from an EMBL/GenBank/DDBJ whole genome shotgun (WGS) entry which is preliminary data.</text>
</comment>
<evidence type="ECO:0000313" key="3">
    <source>
        <dbReference type="Proteomes" id="UP000279259"/>
    </source>
</evidence>
<feature type="compositionally biased region" description="Polar residues" evidence="1">
    <location>
        <begin position="226"/>
        <end position="244"/>
    </location>
</feature>
<dbReference type="EMBL" id="RSCD01000017">
    <property type="protein sequence ID" value="RSH87278.1"/>
    <property type="molecule type" value="Genomic_DNA"/>
</dbReference>
<feature type="region of interest" description="Disordered" evidence="1">
    <location>
        <begin position="172"/>
        <end position="265"/>
    </location>
</feature>
<dbReference type="AlphaFoldDB" id="A0A427Y860"/>
<reference evidence="2 3" key="1">
    <citation type="submission" date="2018-11" db="EMBL/GenBank/DDBJ databases">
        <title>Genome sequence of Saitozyma podzolica DSM 27192.</title>
        <authorList>
            <person name="Aliyu H."/>
            <person name="Gorte O."/>
            <person name="Ochsenreither K."/>
        </authorList>
    </citation>
    <scope>NUCLEOTIDE SEQUENCE [LARGE SCALE GENOMIC DNA]</scope>
    <source>
        <strain evidence="2 3">DSM 27192</strain>
    </source>
</reference>
<feature type="compositionally biased region" description="Low complexity" evidence="1">
    <location>
        <begin position="315"/>
        <end position="324"/>
    </location>
</feature>